<dbReference type="EMBL" id="FYDG01000002">
    <property type="protein sequence ID" value="SNB64772.1"/>
    <property type="molecule type" value="Genomic_DNA"/>
</dbReference>
<organism evidence="1 2">
    <name type="scientific">Rhodoblastus acidophilus</name>
    <name type="common">Rhodopseudomonas acidophila</name>
    <dbReference type="NCBI Taxonomy" id="1074"/>
    <lineage>
        <taxon>Bacteria</taxon>
        <taxon>Pseudomonadati</taxon>
        <taxon>Pseudomonadota</taxon>
        <taxon>Alphaproteobacteria</taxon>
        <taxon>Hyphomicrobiales</taxon>
        <taxon>Rhodoblastaceae</taxon>
        <taxon>Rhodoblastus</taxon>
    </lineage>
</organism>
<dbReference type="InterPro" id="IPR018661">
    <property type="entry name" value="DUF2093"/>
</dbReference>
<evidence type="ECO:0008006" key="3">
    <source>
        <dbReference type="Google" id="ProtNLM"/>
    </source>
</evidence>
<keyword evidence="2" id="KW-1185">Reference proteome</keyword>
<dbReference type="OrthoDB" id="9801906at2"/>
<reference evidence="2" key="1">
    <citation type="submission" date="2017-06" db="EMBL/GenBank/DDBJ databases">
        <authorList>
            <person name="Varghese N."/>
            <person name="Submissions S."/>
        </authorList>
    </citation>
    <scope>NUCLEOTIDE SEQUENCE [LARGE SCALE GENOMIC DNA]</scope>
    <source>
        <strain evidence="2">DSM 137</strain>
    </source>
</reference>
<gene>
    <name evidence="1" type="ORF">SAMN06265338_10290</name>
</gene>
<dbReference type="RefSeq" id="WP_088519635.1">
    <property type="nucleotide sequence ID" value="NZ_FYDG01000002.1"/>
</dbReference>
<dbReference type="AlphaFoldDB" id="A0A212QYJ5"/>
<name>A0A212QYJ5_RHOAC</name>
<dbReference type="Proteomes" id="UP000198418">
    <property type="component" value="Unassembled WGS sequence"/>
</dbReference>
<dbReference type="Pfam" id="PF09866">
    <property type="entry name" value="DUF2093"/>
    <property type="match status" value="1"/>
</dbReference>
<protein>
    <recommendedName>
        <fullName evidence="3">DUF2093 domain-containing protein</fullName>
    </recommendedName>
</protein>
<evidence type="ECO:0000313" key="2">
    <source>
        <dbReference type="Proteomes" id="UP000198418"/>
    </source>
</evidence>
<accession>A0A212QYJ5</accession>
<proteinExistence type="predicted"/>
<evidence type="ECO:0000313" key="1">
    <source>
        <dbReference type="EMBL" id="SNB64772.1"/>
    </source>
</evidence>
<sequence length="74" mass="8346">MNRLDRRPPPNGAADVDYLDGEFRVRKPGAFVVCAATGAQIPLDRLTYWNVDRQEAYASPDAKILRMKQLGQIK</sequence>